<comment type="caution">
    <text evidence="4">The sequence shown here is derived from an EMBL/GenBank/DDBJ whole genome shotgun (WGS) entry which is preliminary data.</text>
</comment>
<feature type="transmembrane region" description="Helical" evidence="2">
    <location>
        <begin position="352"/>
        <end position="377"/>
    </location>
</feature>
<feature type="transmembrane region" description="Helical" evidence="2">
    <location>
        <begin position="142"/>
        <end position="159"/>
    </location>
</feature>
<feature type="transmembrane region" description="Helical" evidence="2">
    <location>
        <begin position="47"/>
        <end position="68"/>
    </location>
</feature>
<keyword evidence="2" id="KW-0472">Membrane</keyword>
<dbReference type="STRING" id="4615.A0A199UWP0"/>
<feature type="transmembrane region" description="Helical" evidence="2">
    <location>
        <begin position="601"/>
        <end position="622"/>
    </location>
</feature>
<dbReference type="InterPro" id="IPR025315">
    <property type="entry name" value="DUF4220"/>
</dbReference>
<feature type="non-terminal residue" evidence="4">
    <location>
        <position position="754"/>
    </location>
</feature>
<proteinExistence type="predicted"/>
<feature type="compositionally biased region" description="Basic and acidic residues" evidence="1">
    <location>
        <begin position="485"/>
        <end position="496"/>
    </location>
</feature>
<evidence type="ECO:0000256" key="2">
    <source>
        <dbReference type="SAM" id="Phobius"/>
    </source>
</evidence>
<gene>
    <name evidence="4" type="ORF">ACMD2_11649</name>
</gene>
<dbReference type="AlphaFoldDB" id="A0A199UWP0"/>
<organism evidence="4 5">
    <name type="scientific">Ananas comosus</name>
    <name type="common">Pineapple</name>
    <name type="synonym">Ananas ananas</name>
    <dbReference type="NCBI Taxonomy" id="4615"/>
    <lineage>
        <taxon>Eukaryota</taxon>
        <taxon>Viridiplantae</taxon>
        <taxon>Streptophyta</taxon>
        <taxon>Embryophyta</taxon>
        <taxon>Tracheophyta</taxon>
        <taxon>Spermatophyta</taxon>
        <taxon>Magnoliopsida</taxon>
        <taxon>Liliopsida</taxon>
        <taxon>Poales</taxon>
        <taxon>Bromeliaceae</taxon>
        <taxon>Bromelioideae</taxon>
        <taxon>Ananas</taxon>
    </lineage>
</organism>
<evidence type="ECO:0000256" key="1">
    <source>
        <dbReference type="SAM" id="MobiDB-lite"/>
    </source>
</evidence>
<evidence type="ECO:0000313" key="4">
    <source>
        <dbReference type="EMBL" id="OAY69218.1"/>
    </source>
</evidence>
<dbReference type="Pfam" id="PF13968">
    <property type="entry name" value="DUF4220"/>
    <property type="match status" value="1"/>
</dbReference>
<keyword evidence="2" id="KW-0812">Transmembrane</keyword>
<dbReference type="Pfam" id="PF04578">
    <property type="entry name" value="DUF594"/>
    <property type="match status" value="1"/>
</dbReference>
<sequence length="754" mass="84104">MGFEPPVPQQDTNWEIRAAVQASLAVQVLLIFVTPLRRTSPSRLTRFLVWSGYLLADLVADLALGLLLNALGNIGPSSTATVTISHVSPKPSAGGGGSSSSGSSSSPVIFAFWAPFLLLHLGGPDTITAFSVEDNELWRRHLIGLLFELFAAATVFFCSLRNNPFILASAFMFVVGSIKYAERTYSLYRGSADGLRKSMLGDPDPGPNYAKMMEEYDAKKKAGLPAEIDVQDAPASAEPKIGQKLDKKDPVESNAFRLYQTFQYLFADLILSFNEREVSRKFFFQLDTAEKAFQVIEVELGFVYDIVYTKAAVVHSRLGYGLRPIGSACIVAAFLAFFFADKHGFKRLDVAITYALLVGAAVLDFAALVMLLCSDWARVSFTEKRLFKEICARFKSWRFGRRRSRRRRRWSERISRMSLIGYCLDEPAGAGVPKWVGSRAVSRLADKVWVKEFLDETLYVSREKVEVEMKEFIFDKLKEAALETSEGRGRKKREEAAASATSEADGHNNIEKAAASATSEADGYEKIKEVCERRGAAALKKLQLMNDPEIMKTVEVDFDESLLLWHIATDLCHNHDKSTRTQRQSNETEKQRRISVMLSEYLLYLLVNQPAMLSTAAGIGLLRFRDTCAEARRFFAMGGRQLTPEEERERLLQVNTSVRPAVVKGDRSKSVLFDACILAKKLLAMGERKWGVMSAVWMEMLAYTACHCQAREHARQLSCGGELATVVWLLMAHVGLGKLYQIQAGDARAKLIVD</sequence>
<reference evidence="4 5" key="1">
    <citation type="journal article" date="2016" name="DNA Res.">
        <title>The draft genome of MD-2 pineapple using hybrid error correction of long reads.</title>
        <authorList>
            <person name="Redwan R.M."/>
            <person name="Saidin A."/>
            <person name="Kumar S.V."/>
        </authorList>
    </citation>
    <scope>NUCLEOTIDE SEQUENCE [LARGE SCALE GENOMIC DNA]</scope>
    <source>
        <strain evidence="5">cv. MD2</strain>
        <tissue evidence="4">Leaf</tissue>
    </source>
</reference>
<dbReference type="InterPro" id="IPR007658">
    <property type="entry name" value="DUF594"/>
</dbReference>
<evidence type="ECO:0000313" key="5">
    <source>
        <dbReference type="Proteomes" id="UP000092600"/>
    </source>
</evidence>
<feature type="transmembrane region" description="Helical" evidence="2">
    <location>
        <begin position="165"/>
        <end position="181"/>
    </location>
</feature>
<dbReference type="PANTHER" id="PTHR31325">
    <property type="entry name" value="OS01G0798800 PROTEIN-RELATED"/>
    <property type="match status" value="1"/>
</dbReference>
<protein>
    <recommendedName>
        <fullName evidence="3">DUF4220 domain-containing protein</fullName>
    </recommendedName>
</protein>
<feature type="region of interest" description="Disordered" evidence="1">
    <location>
        <begin position="485"/>
        <end position="517"/>
    </location>
</feature>
<feature type="transmembrane region" description="Helical" evidence="2">
    <location>
        <begin position="16"/>
        <end position="35"/>
    </location>
</feature>
<feature type="transmembrane region" description="Helical" evidence="2">
    <location>
        <begin position="108"/>
        <end position="130"/>
    </location>
</feature>
<feature type="transmembrane region" description="Helical" evidence="2">
    <location>
        <begin position="320"/>
        <end position="340"/>
    </location>
</feature>
<evidence type="ECO:0000259" key="3">
    <source>
        <dbReference type="Pfam" id="PF13968"/>
    </source>
</evidence>
<name>A0A199UWP0_ANACO</name>
<feature type="domain" description="DUF4220" evidence="3">
    <location>
        <begin position="50"/>
        <end position="421"/>
    </location>
</feature>
<dbReference type="Proteomes" id="UP000092600">
    <property type="component" value="Unassembled WGS sequence"/>
</dbReference>
<keyword evidence="2" id="KW-1133">Transmembrane helix</keyword>
<accession>A0A199UWP0</accession>
<dbReference type="EMBL" id="LSRQ01004499">
    <property type="protein sequence ID" value="OAY69218.1"/>
    <property type="molecule type" value="Genomic_DNA"/>
</dbReference>